<protein>
    <submittedName>
        <fullName evidence="1">Uncharacterized protein</fullName>
    </submittedName>
</protein>
<dbReference type="EMBL" id="GBXM01033282">
    <property type="protein sequence ID" value="JAH75295.1"/>
    <property type="molecule type" value="Transcribed_RNA"/>
</dbReference>
<dbReference type="AlphaFoldDB" id="A0A0E9VCX1"/>
<accession>A0A0E9VCX1</accession>
<sequence>MKRRVSPAVISTKAVLMGLGRQVFSHSHTYSTLIEYL</sequence>
<reference evidence="1" key="2">
    <citation type="journal article" date="2015" name="Fish Shellfish Immunol.">
        <title>Early steps in the European eel (Anguilla anguilla)-Vibrio vulnificus interaction in the gills: Role of the RtxA13 toxin.</title>
        <authorList>
            <person name="Callol A."/>
            <person name="Pajuelo D."/>
            <person name="Ebbesson L."/>
            <person name="Teles M."/>
            <person name="MacKenzie S."/>
            <person name="Amaro C."/>
        </authorList>
    </citation>
    <scope>NUCLEOTIDE SEQUENCE</scope>
</reference>
<name>A0A0E9VCX1_ANGAN</name>
<proteinExistence type="predicted"/>
<reference evidence="1" key="1">
    <citation type="submission" date="2014-11" db="EMBL/GenBank/DDBJ databases">
        <authorList>
            <person name="Amaro Gonzalez C."/>
        </authorList>
    </citation>
    <scope>NUCLEOTIDE SEQUENCE</scope>
</reference>
<organism evidence="1">
    <name type="scientific">Anguilla anguilla</name>
    <name type="common">European freshwater eel</name>
    <name type="synonym">Muraena anguilla</name>
    <dbReference type="NCBI Taxonomy" id="7936"/>
    <lineage>
        <taxon>Eukaryota</taxon>
        <taxon>Metazoa</taxon>
        <taxon>Chordata</taxon>
        <taxon>Craniata</taxon>
        <taxon>Vertebrata</taxon>
        <taxon>Euteleostomi</taxon>
        <taxon>Actinopterygii</taxon>
        <taxon>Neopterygii</taxon>
        <taxon>Teleostei</taxon>
        <taxon>Anguilliformes</taxon>
        <taxon>Anguillidae</taxon>
        <taxon>Anguilla</taxon>
    </lineage>
</organism>
<evidence type="ECO:0000313" key="1">
    <source>
        <dbReference type="EMBL" id="JAH75295.1"/>
    </source>
</evidence>